<dbReference type="AlphaFoldDB" id="A0A6M2DB44"/>
<sequence>MGEFKQILEDTYDQRRLIAASPLPEFFLYEEILFKEAEIRFGSYIEKLEEKLRKMLRIFSKAHNEEFPLEELTLRDLCRYLEEGTSPSLVTEGPVPKYRTDDSPRIYTMGGHLWINAGTPAETIKIASGSLERALVLCLVLYYVKYLDYPEAFWRVLYVLQFVLNPSDDPPTPPTGRNGQTCEVTEKMRCLVDLLTSEEDTSESKGVTLAICPRTDVL</sequence>
<evidence type="ECO:0000313" key="1">
    <source>
        <dbReference type="EMBL" id="NOV42247.1"/>
    </source>
</evidence>
<name>A0A6M2DB44_RHIMP</name>
<proteinExistence type="predicted"/>
<organism evidence="1">
    <name type="scientific">Rhipicephalus microplus</name>
    <name type="common">Cattle tick</name>
    <name type="synonym">Boophilus microplus</name>
    <dbReference type="NCBI Taxonomy" id="6941"/>
    <lineage>
        <taxon>Eukaryota</taxon>
        <taxon>Metazoa</taxon>
        <taxon>Ecdysozoa</taxon>
        <taxon>Arthropoda</taxon>
        <taxon>Chelicerata</taxon>
        <taxon>Arachnida</taxon>
        <taxon>Acari</taxon>
        <taxon>Parasitiformes</taxon>
        <taxon>Ixodida</taxon>
        <taxon>Ixodoidea</taxon>
        <taxon>Ixodidae</taxon>
        <taxon>Rhipicephalinae</taxon>
        <taxon>Rhipicephalus</taxon>
        <taxon>Boophilus</taxon>
    </lineage>
</organism>
<accession>A0A6M2DB44</accession>
<reference evidence="1" key="1">
    <citation type="submission" date="2019-09" db="EMBL/GenBank/DDBJ databases">
        <title>Organ-specific transcriptomic study of the physiology of the cattle tick, Rhipicephalus microplus.</title>
        <authorList>
            <person name="Tirloni L."/>
            <person name="Braz G."/>
            <person name="Gandara A.C.P."/>
            <person name="Sabadin G.A."/>
            <person name="da Silva R.M."/>
            <person name="Guizzo M.G."/>
            <person name="Machado J.A."/>
            <person name="Costa E.P."/>
            <person name="Gomes H.F."/>
            <person name="Moraes J."/>
            <person name="Mota M.B.S."/>
            <person name="Mesquita R.D."/>
            <person name="Alvarenga P.H."/>
            <person name="Alves F."/>
            <person name="Seixas A."/>
            <person name="da Fonseca R.N."/>
            <person name="Fogaca A."/>
            <person name="Logullo C."/>
            <person name="Tanaka A."/>
            <person name="Daffre S."/>
            <person name="Termignoni C."/>
            <person name="Vaz I.S.Jr."/>
            <person name="Oliveira P.L."/>
            <person name="Ribeiro J.M."/>
        </authorList>
    </citation>
    <scope>NUCLEOTIDE SEQUENCE</scope>
    <source>
        <strain evidence="1">Porto Alegre</strain>
    </source>
</reference>
<protein>
    <submittedName>
        <fullName evidence="1">Uncharacterized protein</fullName>
    </submittedName>
</protein>
<dbReference type="VEuPathDB" id="VectorBase:LOC119173833"/>
<dbReference type="EMBL" id="GHWJ01009510">
    <property type="protein sequence ID" value="NOV42247.1"/>
    <property type="molecule type" value="Transcribed_RNA"/>
</dbReference>
<dbReference type="OrthoDB" id="6504302at2759"/>